<evidence type="ECO:0000256" key="1">
    <source>
        <dbReference type="ARBA" id="ARBA00004202"/>
    </source>
</evidence>
<keyword evidence="5 8" id="KW-0067">ATP-binding</keyword>
<dbReference type="PROSITE" id="PS50893">
    <property type="entry name" value="ABC_TRANSPORTER_2"/>
    <property type="match status" value="1"/>
</dbReference>
<dbReference type="InterPro" id="IPR027417">
    <property type="entry name" value="P-loop_NTPase"/>
</dbReference>
<evidence type="ECO:0000313" key="10">
    <source>
        <dbReference type="EMBL" id="KRM10519.1"/>
    </source>
</evidence>
<dbReference type="InterPro" id="IPR003439">
    <property type="entry name" value="ABC_transporter-like_ATP-bd"/>
</dbReference>
<dbReference type="GO" id="GO:0042626">
    <property type="term" value="F:ATPase-coupled transmembrane transporter activity"/>
    <property type="evidence" value="ECO:0007669"/>
    <property type="project" value="TreeGrafter"/>
</dbReference>
<evidence type="ECO:0000256" key="8">
    <source>
        <dbReference type="RuleBase" id="RU365104"/>
    </source>
</evidence>
<accession>A0A0R1VY91</accession>
<dbReference type="SMART" id="SM00382">
    <property type="entry name" value="AAA"/>
    <property type="match status" value="1"/>
</dbReference>
<dbReference type="NCBIfam" id="TIGR04521">
    <property type="entry name" value="ECF_ATPase_2"/>
    <property type="match status" value="1"/>
</dbReference>
<dbReference type="GO" id="GO:0005524">
    <property type="term" value="F:ATP binding"/>
    <property type="evidence" value="ECO:0007669"/>
    <property type="project" value="UniProtKB-UniRule"/>
</dbReference>
<evidence type="ECO:0000256" key="4">
    <source>
        <dbReference type="ARBA" id="ARBA00022741"/>
    </source>
</evidence>
<reference evidence="10 11" key="1">
    <citation type="journal article" date="2015" name="Genome Announc.">
        <title>Expanding the biotechnology potential of lactobacilli through comparative genomics of 213 strains and associated genera.</title>
        <authorList>
            <person name="Sun Z."/>
            <person name="Harris H.M."/>
            <person name="McCann A."/>
            <person name="Guo C."/>
            <person name="Argimon S."/>
            <person name="Zhang W."/>
            <person name="Yang X."/>
            <person name="Jeffery I.B."/>
            <person name="Cooney J.C."/>
            <person name="Kagawa T.F."/>
            <person name="Liu W."/>
            <person name="Song Y."/>
            <person name="Salvetti E."/>
            <person name="Wrobel A."/>
            <person name="Rasinkangas P."/>
            <person name="Parkhill J."/>
            <person name="Rea M.C."/>
            <person name="O'Sullivan O."/>
            <person name="Ritari J."/>
            <person name="Douillard F.P."/>
            <person name="Paul Ross R."/>
            <person name="Yang R."/>
            <person name="Briner A.E."/>
            <person name="Felis G.E."/>
            <person name="de Vos W.M."/>
            <person name="Barrangou R."/>
            <person name="Klaenhammer T.R."/>
            <person name="Caufield P.W."/>
            <person name="Cui Y."/>
            <person name="Zhang H."/>
            <person name="O'Toole P.W."/>
        </authorList>
    </citation>
    <scope>NUCLEOTIDE SEQUENCE [LARGE SCALE GENOMIC DNA]</scope>
    <source>
        <strain evidence="10 11">DSM 18382</strain>
    </source>
</reference>
<dbReference type="AlphaFoldDB" id="A0A0R1VY91"/>
<dbReference type="EC" id="7.-.-.-" evidence="8"/>
<keyword evidence="7 8" id="KW-0472">Membrane</keyword>
<dbReference type="EMBL" id="AZFY01000031">
    <property type="protein sequence ID" value="KRM10519.1"/>
    <property type="molecule type" value="Genomic_DNA"/>
</dbReference>
<dbReference type="CDD" id="cd03225">
    <property type="entry name" value="ABC_cobalt_CbiO_domain1"/>
    <property type="match status" value="1"/>
</dbReference>
<keyword evidence="6" id="KW-1278">Translocase</keyword>
<keyword evidence="3 8" id="KW-1003">Cell membrane</keyword>
<dbReference type="Proteomes" id="UP000051966">
    <property type="component" value="Unassembled WGS sequence"/>
</dbReference>
<comment type="similarity">
    <text evidence="8">Belongs to the ABC transporter superfamily. Energy-coupling factor EcfA family.</text>
</comment>
<dbReference type="FunFam" id="3.40.50.300:FF:000224">
    <property type="entry name" value="Energy-coupling factor transporter ATP-binding protein EcfA"/>
    <property type="match status" value="1"/>
</dbReference>
<keyword evidence="2 8" id="KW-0813">Transport</keyword>
<evidence type="ECO:0000256" key="2">
    <source>
        <dbReference type="ARBA" id="ARBA00022448"/>
    </source>
</evidence>
<comment type="subunit">
    <text evidence="8">Forms a stable energy-coupling factor (ECF) transporter complex composed of 2 membrane-embedded substrate-binding proteins (S component), 2 ATP-binding proteins (A component) and 2 transmembrane proteins (T component).</text>
</comment>
<dbReference type="SUPFAM" id="SSF52540">
    <property type="entry name" value="P-loop containing nucleoside triphosphate hydrolases"/>
    <property type="match status" value="1"/>
</dbReference>
<dbReference type="InterPro" id="IPR003593">
    <property type="entry name" value="AAA+_ATPase"/>
</dbReference>
<organism evidence="10 11">
    <name type="scientific">Lentilactobacillus farraginis DSM 18382 = JCM 14108</name>
    <dbReference type="NCBI Taxonomy" id="1423743"/>
    <lineage>
        <taxon>Bacteria</taxon>
        <taxon>Bacillati</taxon>
        <taxon>Bacillota</taxon>
        <taxon>Bacilli</taxon>
        <taxon>Lactobacillales</taxon>
        <taxon>Lactobacillaceae</taxon>
        <taxon>Lentilactobacillus</taxon>
    </lineage>
</organism>
<keyword evidence="11" id="KW-1185">Reference proteome</keyword>
<dbReference type="PANTHER" id="PTHR43553:SF27">
    <property type="entry name" value="ENERGY-COUPLING FACTOR TRANSPORTER ATP-BINDING PROTEIN ECFA2"/>
    <property type="match status" value="1"/>
</dbReference>
<evidence type="ECO:0000313" key="11">
    <source>
        <dbReference type="Proteomes" id="UP000051966"/>
    </source>
</evidence>
<protein>
    <recommendedName>
        <fullName evidence="8">Energy-coupling factor transporter ATP-binding protein EcfA2</fullName>
        <ecNumber evidence="8">7.-.-.-</ecNumber>
    </recommendedName>
</protein>
<dbReference type="InterPro" id="IPR030946">
    <property type="entry name" value="EcfA2"/>
</dbReference>
<dbReference type="PANTHER" id="PTHR43553">
    <property type="entry name" value="HEAVY METAL TRANSPORTER"/>
    <property type="match status" value="1"/>
</dbReference>
<evidence type="ECO:0000256" key="3">
    <source>
        <dbReference type="ARBA" id="ARBA00022475"/>
    </source>
</evidence>
<comment type="subcellular location">
    <subcellularLocation>
        <location evidence="1 8">Cell membrane</location>
        <topology evidence="1 8">Peripheral membrane protein</topology>
    </subcellularLocation>
</comment>
<dbReference type="OrthoDB" id="9784332at2"/>
<dbReference type="PROSITE" id="PS00211">
    <property type="entry name" value="ABC_TRANSPORTER_1"/>
    <property type="match status" value="1"/>
</dbReference>
<evidence type="ECO:0000259" key="9">
    <source>
        <dbReference type="PROSITE" id="PS50893"/>
    </source>
</evidence>
<comment type="function">
    <text evidence="8">ATP-binding (A) component of a common energy-coupling factor (ECF) ABC-transporter complex.</text>
</comment>
<evidence type="ECO:0000256" key="5">
    <source>
        <dbReference type="ARBA" id="ARBA00022840"/>
    </source>
</evidence>
<dbReference type="Pfam" id="PF00005">
    <property type="entry name" value="ABC_tran"/>
    <property type="match status" value="1"/>
</dbReference>
<feature type="domain" description="ABC transporter" evidence="9">
    <location>
        <begin position="5"/>
        <end position="248"/>
    </location>
</feature>
<dbReference type="RefSeq" id="WP_056983597.1">
    <property type="nucleotide sequence ID" value="NZ_AZFY01000031.1"/>
</dbReference>
<evidence type="ECO:0000256" key="7">
    <source>
        <dbReference type="ARBA" id="ARBA00023136"/>
    </source>
</evidence>
<dbReference type="GO" id="GO:0016887">
    <property type="term" value="F:ATP hydrolysis activity"/>
    <property type="evidence" value="ECO:0007669"/>
    <property type="project" value="InterPro"/>
</dbReference>
<dbReference type="Gene3D" id="3.40.50.300">
    <property type="entry name" value="P-loop containing nucleotide triphosphate hydrolases"/>
    <property type="match status" value="1"/>
</dbReference>
<dbReference type="GO" id="GO:0043190">
    <property type="term" value="C:ATP-binding cassette (ABC) transporter complex"/>
    <property type="evidence" value="ECO:0007669"/>
    <property type="project" value="TreeGrafter"/>
</dbReference>
<dbReference type="InterPro" id="IPR015856">
    <property type="entry name" value="ABC_transpr_CbiO/EcfA_su"/>
</dbReference>
<comment type="caution">
    <text evidence="10">The sequence shown here is derived from an EMBL/GenBank/DDBJ whole genome shotgun (WGS) entry which is preliminary data.</text>
</comment>
<keyword evidence="4 8" id="KW-0547">Nucleotide-binding</keyword>
<gene>
    <name evidence="10" type="ORF">FD41_GL002079</name>
</gene>
<evidence type="ECO:0000256" key="6">
    <source>
        <dbReference type="ARBA" id="ARBA00022967"/>
    </source>
</evidence>
<dbReference type="InterPro" id="IPR050095">
    <property type="entry name" value="ECF_ABC_transporter_ATP-bd"/>
</dbReference>
<dbReference type="InterPro" id="IPR017871">
    <property type="entry name" value="ABC_transporter-like_CS"/>
</dbReference>
<sequence length="292" mass="32025">MDSAISFSKVTHTYQANTPFAHNALNNVTLQIPKQSFTAVIGHTGSGKSTLVQHINALLKPTTGHLEVLGKIIDAKTTNKNLKAFRKRVGMVFQFPEKQLFEETVLKDVMFGPKNYGASEESAKKAALDAMKLVGLDLSLSDHSPFDLSGGQMRRVAIAGVLAMSPEILILDEPTAGLDPRGHREIMDLAKYLNQNKQMTIILITHQMDDVVDYATNVIVMDKGEAVKVGPPEQTFADPTWIYQMQLDLPSSAEFAQQLKHAGVDISENHLPLTIDQLANRLVQLVGKGVVK</sequence>
<proteinExistence type="inferred from homology"/>
<name>A0A0R1VY91_9LACO</name>
<dbReference type="PATRIC" id="fig|1423743.5.peg.2139"/>